<dbReference type="SUPFAM" id="SSF46955">
    <property type="entry name" value="Putative DNA-binding domain"/>
    <property type="match status" value="1"/>
</dbReference>
<dbReference type="SUPFAM" id="SSF89082">
    <property type="entry name" value="Antibiotic binding domain of TipA-like multidrug resistance regulators"/>
    <property type="match status" value="1"/>
</dbReference>
<keyword evidence="2" id="KW-0238">DNA-binding</keyword>
<dbReference type="Pfam" id="PF07739">
    <property type="entry name" value="TipAS"/>
    <property type="match status" value="1"/>
</dbReference>
<dbReference type="Gene3D" id="1.10.1660.10">
    <property type="match status" value="1"/>
</dbReference>
<dbReference type="GO" id="GO:0003677">
    <property type="term" value="F:DNA binding"/>
    <property type="evidence" value="ECO:0007669"/>
    <property type="project" value="UniProtKB-KW"/>
</dbReference>
<feature type="domain" description="HTH merR-type" evidence="6">
    <location>
        <begin position="2"/>
        <end position="71"/>
    </location>
</feature>
<sequence>MAWKVKEVADLVGISIRTLHYYDEIGLLSPLQQTDTGYRLYLQEDLEMLQQILFYRELDFSLKDIKQIIHSSSFDKQQALEQHRTKLIQKRNQLDALIQNVEKSMKHLKGEVEMTDTEKIDGFDFSDNRYEKEARERWGDEAIEQSKKKVAGMSKETEQKVRDIYSQLASLRHISPQSEQSQAAIKEWFECLNTHFGTYSKEAFKGLGQMYIVDERFTKNIDQYGEGLAQFMSEAMAYFADEKEGL</sequence>
<gene>
    <name evidence="7" type="primary">mta_2</name>
    <name evidence="7" type="ORF">BkAM31D_20420</name>
</gene>
<evidence type="ECO:0000313" key="7">
    <source>
        <dbReference type="EMBL" id="ARK32015.1"/>
    </source>
</evidence>
<dbReference type="CDD" id="cd01106">
    <property type="entry name" value="HTH_TipAL-Mta"/>
    <property type="match status" value="1"/>
</dbReference>
<dbReference type="InterPro" id="IPR009061">
    <property type="entry name" value="DNA-bd_dom_put_sf"/>
</dbReference>
<keyword evidence="3" id="KW-0010">Activator</keyword>
<evidence type="ECO:0000256" key="2">
    <source>
        <dbReference type="ARBA" id="ARBA00023125"/>
    </source>
</evidence>
<proteinExistence type="predicted"/>
<evidence type="ECO:0000256" key="1">
    <source>
        <dbReference type="ARBA" id="ARBA00023015"/>
    </source>
</evidence>
<dbReference type="PANTHER" id="PTHR30204">
    <property type="entry name" value="REDOX-CYCLING DRUG-SENSING TRANSCRIPTIONAL ACTIVATOR SOXR"/>
    <property type="match status" value="1"/>
</dbReference>
<name>A0A1X9MEZ2_9BACI</name>
<protein>
    <submittedName>
        <fullName evidence="7">HTH-type transcriptional activator mta</fullName>
    </submittedName>
</protein>
<feature type="coiled-coil region" evidence="5">
    <location>
        <begin position="80"/>
        <end position="118"/>
    </location>
</feature>
<dbReference type="KEGG" id="bkw:BkAM31D_20420"/>
<evidence type="ECO:0000313" key="8">
    <source>
        <dbReference type="Proteomes" id="UP000193006"/>
    </source>
</evidence>
<dbReference type="EMBL" id="CP020814">
    <property type="protein sequence ID" value="ARK32015.1"/>
    <property type="molecule type" value="Genomic_DNA"/>
</dbReference>
<organism evidence="7 8">
    <name type="scientific">Halalkalibacter krulwichiae</name>
    <dbReference type="NCBI Taxonomy" id="199441"/>
    <lineage>
        <taxon>Bacteria</taxon>
        <taxon>Bacillati</taxon>
        <taxon>Bacillota</taxon>
        <taxon>Bacilli</taxon>
        <taxon>Bacillales</taxon>
        <taxon>Bacillaceae</taxon>
        <taxon>Halalkalibacter</taxon>
    </lineage>
</organism>
<dbReference type="InterPro" id="IPR000551">
    <property type="entry name" value="MerR-type_HTH_dom"/>
</dbReference>
<dbReference type="PANTHER" id="PTHR30204:SF90">
    <property type="entry name" value="HTH-TYPE TRANSCRIPTIONAL ACTIVATOR MTA"/>
    <property type="match status" value="1"/>
</dbReference>
<dbReference type="Proteomes" id="UP000193006">
    <property type="component" value="Chromosome"/>
</dbReference>
<dbReference type="Gene3D" id="1.10.490.50">
    <property type="entry name" value="Antibiotic binding domain of TipA-like multidrug resistance regulators"/>
    <property type="match status" value="1"/>
</dbReference>
<reference evidence="7 8" key="1">
    <citation type="submission" date="2017-04" db="EMBL/GenBank/DDBJ databases">
        <title>Bacillus krulwichiae AM31D Genome sequencing and assembly.</title>
        <authorList>
            <person name="Krulwich T.A."/>
            <person name="Anastor L."/>
            <person name="Ehrlich R."/>
            <person name="Ehrlich G.D."/>
            <person name="Janto B."/>
        </authorList>
    </citation>
    <scope>NUCLEOTIDE SEQUENCE [LARGE SCALE GENOMIC DNA]</scope>
    <source>
        <strain evidence="7 8">AM31D</strain>
    </source>
</reference>
<evidence type="ECO:0000256" key="3">
    <source>
        <dbReference type="ARBA" id="ARBA00023159"/>
    </source>
</evidence>
<dbReference type="STRING" id="199441.BkAM31D_20420"/>
<dbReference type="SMART" id="SM00422">
    <property type="entry name" value="HTH_MERR"/>
    <property type="match status" value="1"/>
</dbReference>
<dbReference type="InterPro" id="IPR036244">
    <property type="entry name" value="TipA-like_antibiotic-bd"/>
</dbReference>
<keyword evidence="5" id="KW-0175">Coiled coil</keyword>
<evidence type="ECO:0000256" key="5">
    <source>
        <dbReference type="SAM" id="Coils"/>
    </source>
</evidence>
<keyword evidence="8" id="KW-1185">Reference proteome</keyword>
<evidence type="ECO:0000256" key="4">
    <source>
        <dbReference type="ARBA" id="ARBA00023163"/>
    </source>
</evidence>
<dbReference type="Pfam" id="PF13411">
    <property type="entry name" value="MerR_1"/>
    <property type="match status" value="1"/>
</dbReference>
<keyword evidence="1" id="KW-0805">Transcription regulation</keyword>
<dbReference type="AlphaFoldDB" id="A0A1X9MEZ2"/>
<dbReference type="InterPro" id="IPR012925">
    <property type="entry name" value="TipAS_dom"/>
</dbReference>
<accession>A0A1X9MEZ2</accession>
<dbReference type="GO" id="GO:0003700">
    <property type="term" value="F:DNA-binding transcription factor activity"/>
    <property type="evidence" value="ECO:0007669"/>
    <property type="project" value="InterPro"/>
</dbReference>
<keyword evidence="4" id="KW-0804">Transcription</keyword>
<dbReference type="InterPro" id="IPR047057">
    <property type="entry name" value="MerR_fam"/>
</dbReference>
<evidence type="ECO:0000259" key="6">
    <source>
        <dbReference type="PROSITE" id="PS50937"/>
    </source>
</evidence>
<dbReference type="RefSeq" id="WP_085449822.1">
    <property type="nucleotide sequence ID" value="NZ_CP020814.1"/>
</dbReference>
<dbReference type="PROSITE" id="PS50937">
    <property type="entry name" value="HTH_MERR_2"/>
    <property type="match status" value="1"/>
</dbReference>